<keyword evidence="6" id="KW-1185">Reference proteome</keyword>
<dbReference type="Gene3D" id="1.10.10.10">
    <property type="entry name" value="Winged helix-like DNA-binding domain superfamily/Winged helix DNA-binding domain"/>
    <property type="match status" value="1"/>
</dbReference>
<comment type="caution">
    <text evidence="5">The sequence shown here is derived from an EMBL/GenBank/DDBJ whole genome shotgun (WGS) entry which is preliminary data.</text>
</comment>
<evidence type="ECO:0000256" key="2">
    <source>
        <dbReference type="ARBA" id="ARBA00023125"/>
    </source>
</evidence>
<evidence type="ECO:0000256" key="1">
    <source>
        <dbReference type="ARBA" id="ARBA00023015"/>
    </source>
</evidence>
<proteinExistence type="predicted"/>
<evidence type="ECO:0000259" key="4">
    <source>
        <dbReference type="PROSITE" id="PS51118"/>
    </source>
</evidence>
<name>A0ABT2ZJ97_9RHOB</name>
<evidence type="ECO:0000256" key="3">
    <source>
        <dbReference type="ARBA" id="ARBA00023163"/>
    </source>
</evidence>
<protein>
    <submittedName>
        <fullName evidence="5">Winged helix-turn-helix transcriptional regulator</fullName>
    </submittedName>
</protein>
<organism evidence="5 6">
    <name type="scientific">Albidovulum litorale</name>
    <dbReference type="NCBI Taxonomy" id="2984134"/>
    <lineage>
        <taxon>Bacteria</taxon>
        <taxon>Pseudomonadati</taxon>
        <taxon>Pseudomonadota</taxon>
        <taxon>Alphaproteobacteria</taxon>
        <taxon>Rhodobacterales</taxon>
        <taxon>Paracoccaceae</taxon>
        <taxon>Albidovulum</taxon>
    </lineage>
</organism>
<dbReference type="InterPro" id="IPR002577">
    <property type="entry name" value="HTH_HxlR"/>
</dbReference>
<dbReference type="Proteomes" id="UP001652564">
    <property type="component" value="Unassembled WGS sequence"/>
</dbReference>
<accession>A0ABT2ZJ97</accession>
<dbReference type="CDD" id="cd00090">
    <property type="entry name" value="HTH_ARSR"/>
    <property type="match status" value="1"/>
</dbReference>
<reference evidence="5 6" key="1">
    <citation type="submission" date="2022-10" db="EMBL/GenBank/DDBJ databases">
        <title>Defluviimonas sp. nov., isolated from ocean surface sediments.</title>
        <authorList>
            <person name="He W."/>
            <person name="Wang L."/>
            <person name="Zhang D.-F."/>
        </authorList>
    </citation>
    <scope>NUCLEOTIDE SEQUENCE [LARGE SCALE GENOMIC DNA]</scope>
    <source>
        <strain evidence="5 6">WL0050</strain>
    </source>
</reference>
<evidence type="ECO:0000313" key="5">
    <source>
        <dbReference type="EMBL" id="MCV2871204.1"/>
    </source>
</evidence>
<sequence length="242" mass="27708">MSVKPYGLICPISHACEILEPRWTIPILTEMWGGSTKFNDIKRGVGSISPTLLSKRLKELEAHGLVERLEDRATGEVHYVRTQRAIDLEPALDALGSWAQCNIEARQALEKLSVSNLMWQMRNYFDLDELPKRQVVIQFRFSDPGLEYDTYWVLIRPGLPIEICSSIPGFDVDLFIETDRISISSILLGRTTIPREIETGRLFLSGDALLARTMDRWFYHRTKEDPAKVLKLENVAHQCPRP</sequence>
<dbReference type="PANTHER" id="PTHR33204">
    <property type="entry name" value="TRANSCRIPTIONAL REGULATOR, MARR FAMILY"/>
    <property type="match status" value="1"/>
</dbReference>
<dbReference type="EMBL" id="JAOWKZ010000001">
    <property type="protein sequence ID" value="MCV2871204.1"/>
    <property type="molecule type" value="Genomic_DNA"/>
</dbReference>
<dbReference type="Pfam" id="PF01638">
    <property type="entry name" value="HxlR"/>
    <property type="match status" value="1"/>
</dbReference>
<evidence type="ECO:0000313" key="6">
    <source>
        <dbReference type="Proteomes" id="UP001652564"/>
    </source>
</evidence>
<dbReference type="InterPro" id="IPR036527">
    <property type="entry name" value="SCP2_sterol-bd_dom_sf"/>
</dbReference>
<dbReference type="PANTHER" id="PTHR33204:SF37">
    <property type="entry name" value="HTH-TYPE TRANSCRIPTIONAL REGULATOR YODB"/>
    <property type="match status" value="1"/>
</dbReference>
<dbReference type="InterPro" id="IPR011991">
    <property type="entry name" value="ArsR-like_HTH"/>
</dbReference>
<keyword evidence="2" id="KW-0238">DNA-binding</keyword>
<dbReference type="Gene3D" id="3.30.1050.10">
    <property type="entry name" value="SCP2 sterol-binding domain"/>
    <property type="match status" value="1"/>
</dbReference>
<dbReference type="SUPFAM" id="SSF46785">
    <property type="entry name" value="Winged helix' DNA-binding domain"/>
    <property type="match status" value="1"/>
</dbReference>
<gene>
    <name evidence="5" type="ORF">OEZ71_02725</name>
</gene>
<dbReference type="SUPFAM" id="SSF55718">
    <property type="entry name" value="SCP-like"/>
    <property type="match status" value="1"/>
</dbReference>
<dbReference type="InterPro" id="IPR036390">
    <property type="entry name" value="WH_DNA-bd_sf"/>
</dbReference>
<dbReference type="PROSITE" id="PS51118">
    <property type="entry name" value="HTH_HXLR"/>
    <property type="match status" value="1"/>
</dbReference>
<dbReference type="InterPro" id="IPR036388">
    <property type="entry name" value="WH-like_DNA-bd_sf"/>
</dbReference>
<feature type="domain" description="HTH hxlR-type" evidence="4">
    <location>
        <begin position="10"/>
        <end position="107"/>
    </location>
</feature>
<keyword evidence="1" id="KW-0805">Transcription regulation</keyword>
<keyword evidence="3" id="KW-0804">Transcription</keyword>
<dbReference type="RefSeq" id="WP_263738388.1">
    <property type="nucleotide sequence ID" value="NZ_JAOWKZ010000001.1"/>
</dbReference>